<dbReference type="EMBL" id="BKCL01000012">
    <property type="protein sequence ID" value="GEQ99070.1"/>
    <property type="molecule type" value="Genomic_DNA"/>
</dbReference>
<evidence type="ECO:0000256" key="2">
    <source>
        <dbReference type="ARBA" id="ARBA00022603"/>
    </source>
</evidence>
<keyword evidence="5 6" id="KW-0949">S-adenosyl-L-methionine</keyword>
<dbReference type="EC" id="2.1.1.163" evidence="6"/>
<dbReference type="GO" id="GO:0008425">
    <property type="term" value="F:2-methoxy-6-polyprenyl-1,4-benzoquinol methyltransferase activity"/>
    <property type="evidence" value="ECO:0007669"/>
    <property type="project" value="UniProtKB-UniRule"/>
</dbReference>
<evidence type="ECO:0000256" key="3">
    <source>
        <dbReference type="ARBA" id="ARBA00022679"/>
    </source>
</evidence>
<dbReference type="GO" id="GO:0009234">
    <property type="term" value="P:menaquinone biosynthetic process"/>
    <property type="evidence" value="ECO:0007669"/>
    <property type="project" value="UniProtKB-UniRule"/>
</dbReference>
<reference evidence="7 8" key="1">
    <citation type="submission" date="2019-09" db="EMBL/GenBank/DDBJ databases">
        <title>NBRP : Genome information of microbial organism related human and environment.</title>
        <authorList>
            <person name="Hattori M."/>
            <person name="Oshima K."/>
            <person name="Inaba H."/>
            <person name="Suda W."/>
            <person name="Sakamoto M."/>
            <person name="Iino T."/>
            <person name="Kitahara M."/>
            <person name="Oshida Y."/>
            <person name="Iida T."/>
            <person name="Kudo T."/>
            <person name="Itoh T."/>
            <person name="Ohkuma M."/>
        </authorList>
    </citation>
    <scope>NUCLEOTIDE SEQUENCE [LARGE SCALE GENOMIC DNA]</scope>
    <source>
        <strain evidence="7 8">Hi-2</strain>
    </source>
</reference>
<feature type="binding site" evidence="6">
    <location>
        <position position="88"/>
    </location>
    <ligand>
        <name>S-adenosyl-L-methionine</name>
        <dbReference type="ChEBI" id="CHEBI:59789"/>
    </ligand>
</feature>
<evidence type="ECO:0000256" key="4">
    <source>
        <dbReference type="ARBA" id="ARBA00022688"/>
    </source>
</evidence>
<dbReference type="InterPro" id="IPR004033">
    <property type="entry name" value="UbiE/COQ5_MeTrFase"/>
</dbReference>
<evidence type="ECO:0000256" key="1">
    <source>
        <dbReference type="ARBA" id="ARBA00022428"/>
    </source>
</evidence>
<keyword evidence="7" id="KW-0830">Ubiquinone</keyword>
<protein>
    <recommendedName>
        <fullName evidence="6">Ubiquinone/menaquinone biosynthesis C-methyltransferase UbiE</fullName>
        <ecNumber evidence="6">2.1.1.163</ecNumber>
        <ecNumber evidence="6">2.1.1.201</ecNumber>
    </recommendedName>
    <alternativeName>
        <fullName evidence="6">2-methoxy-6-polyprenyl-1,4-benzoquinol methylase</fullName>
    </alternativeName>
    <alternativeName>
        <fullName evidence="6">Demethylmenaquinone methyltransferase</fullName>
    </alternativeName>
</protein>
<dbReference type="UniPathway" id="UPA00232"/>
<evidence type="ECO:0000256" key="5">
    <source>
        <dbReference type="ARBA" id="ARBA00022691"/>
    </source>
</evidence>
<organism evidence="7 8">
    <name type="scientific">Iodidimonas gelatinilytica</name>
    <dbReference type="NCBI Taxonomy" id="1236966"/>
    <lineage>
        <taxon>Bacteria</taxon>
        <taxon>Pseudomonadati</taxon>
        <taxon>Pseudomonadota</taxon>
        <taxon>Alphaproteobacteria</taxon>
        <taxon>Iodidimonadales</taxon>
        <taxon>Iodidimonadaceae</taxon>
        <taxon>Iodidimonas</taxon>
    </lineage>
</organism>
<name>A0A5A7MT49_9PROT</name>
<dbReference type="PROSITE" id="PS01183">
    <property type="entry name" value="UBIE_1"/>
    <property type="match status" value="1"/>
</dbReference>
<evidence type="ECO:0000256" key="6">
    <source>
        <dbReference type="HAMAP-Rule" id="MF_01813"/>
    </source>
</evidence>
<dbReference type="HAMAP" id="MF_01813">
    <property type="entry name" value="MenG_UbiE_methyltr"/>
    <property type="match status" value="1"/>
</dbReference>
<dbReference type="InterPro" id="IPR023576">
    <property type="entry name" value="UbiE/COQ5_MeTrFase_CS"/>
</dbReference>
<dbReference type="PANTHER" id="PTHR43591">
    <property type="entry name" value="METHYLTRANSFERASE"/>
    <property type="match status" value="1"/>
</dbReference>
<evidence type="ECO:0000313" key="7">
    <source>
        <dbReference type="EMBL" id="GEQ99070.1"/>
    </source>
</evidence>
<proteinExistence type="inferred from homology"/>
<dbReference type="InterPro" id="IPR029063">
    <property type="entry name" value="SAM-dependent_MTases_sf"/>
</dbReference>
<dbReference type="PANTHER" id="PTHR43591:SF24">
    <property type="entry name" value="2-METHOXY-6-POLYPRENYL-1,4-BENZOQUINOL METHYLASE, MITOCHONDRIAL"/>
    <property type="match status" value="1"/>
</dbReference>
<dbReference type="GO" id="GO:0009060">
    <property type="term" value="P:aerobic respiration"/>
    <property type="evidence" value="ECO:0007669"/>
    <property type="project" value="UniProtKB-UniRule"/>
</dbReference>
<dbReference type="CDD" id="cd02440">
    <property type="entry name" value="AdoMet_MTases"/>
    <property type="match status" value="1"/>
</dbReference>
<sequence length="266" mass="29448">MSSTTDHALDPQTNETGTEAATAWFGNERVAEADKARRVHDVFAKVASRYDLMNDFMSGGLHRLWKSSLIDTLNPRPGMHLLDVAGGTGDIAFRFLKGAKGEGHVTILDINDHMLAVGRDRAEKQGLVGRIDWTCGDAQSLPLPDRTVDAYSIAFGIRNVTKIPLALAEAHRVLKFGGRFLCLEFCPHLAVPFFDRLYARYSDAVIPRLGGLVAKDEPSYRYLVESIRRFPAPETFAQMMRDAGFETVTHRLMSGGVCALHSGWKL</sequence>
<comment type="similarity">
    <text evidence="6">Belongs to the class I-like SAM-binding methyltransferase superfamily. MenG/UbiE family.</text>
</comment>
<dbReference type="Proteomes" id="UP000322084">
    <property type="component" value="Unassembled WGS sequence"/>
</dbReference>
<dbReference type="Gene3D" id="3.40.50.150">
    <property type="entry name" value="Vaccinia Virus protein VP39"/>
    <property type="match status" value="1"/>
</dbReference>
<keyword evidence="1 6" id="KW-0474">Menaquinone biosynthesis</keyword>
<dbReference type="UniPathway" id="UPA00079">
    <property type="reaction ID" value="UER00169"/>
</dbReference>
<dbReference type="NCBIfam" id="NF001244">
    <property type="entry name" value="PRK00216.1-5"/>
    <property type="match status" value="1"/>
</dbReference>
<dbReference type="NCBIfam" id="TIGR01934">
    <property type="entry name" value="MenG_MenH_UbiE"/>
    <property type="match status" value="1"/>
</dbReference>
<comment type="pathway">
    <text evidence="6">Cofactor biosynthesis; ubiquinone biosynthesis.</text>
</comment>
<gene>
    <name evidence="6 7" type="primary">ubiE</name>
    <name evidence="7" type="ORF">JCM17844_27070</name>
</gene>
<comment type="catalytic activity">
    <reaction evidence="6">
        <text>a 2-methoxy-6-(all-trans-polyprenyl)benzene-1,4-diol + S-adenosyl-L-methionine = a 5-methoxy-2-methyl-3-(all-trans-polyprenyl)benzene-1,4-diol + S-adenosyl-L-homocysteine + H(+)</text>
        <dbReference type="Rhea" id="RHEA:28286"/>
        <dbReference type="Rhea" id="RHEA-COMP:10858"/>
        <dbReference type="Rhea" id="RHEA-COMP:10859"/>
        <dbReference type="ChEBI" id="CHEBI:15378"/>
        <dbReference type="ChEBI" id="CHEBI:57856"/>
        <dbReference type="ChEBI" id="CHEBI:59789"/>
        <dbReference type="ChEBI" id="CHEBI:84166"/>
        <dbReference type="ChEBI" id="CHEBI:84167"/>
        <dbReference type="EC" id="2.1.1.201"/>
    </reaction>
</comment>
<keyword evidence="2 6" id="KW-0489">Methyltransferase</keyword>
<dbReference type="EC" id="2.1.1.201" evidence="6"/>
<comment type="catalytic activity">
    <reaction evidence="6">
        <text>a 2-demethylmenaquinol + S-adenosyl-L-methionine = a menaquinol + S-adenosyl-L-homocysteine + H(+)</text>
        <dbReference type="Rhea" id="RHEA:42640"/>
        <dbReference type="Rhea" id="RHEA-COMP:9539"/>
        <dbReference type="Rhea" id="RHEA-COMP:9563"/>
        <dbReference type="ChEBI" id="CHEBI:15378"/>
        <dbReference type="ChEBI" id="CHEBI:18151"/>
        <dbReference type="ChEBI" id="CHEBI:55437"/>
        <dbReference type="ChEBI" id="CHEBI:57856"/>
        <dbReference type="ChEBI" id="CHEBI:59789"/>
        <dbReference type="EC" id="2.1.1.163"/>
    </reaction>
</comment>
<accession>A0A5A7MT49</accession>
<feature type="binding site" evidence="6">
    <location>
        <position position="109"/>
    </location>
    <ligand>
        <name>S-adenosyl-L-methionine</name>
        <dbReference type="ChEBI" id="CHEBI:59789"/>
    </ligand>
</feature>
<dbReference type="GO" id="GO:0043770">
    <property type="term" value="F:demethylmenaquinone methyltransferase activity"/>
    <property type="evidence" value="ECO:0007669"/>
    <property type="project" value="UniProtKB-UniRule"/>
</dbReference>
<dbReference type="RefSeq" id="WP_150001236.1">
    <property type="nucleotide sequence ID" value="NZ_BKCL01000012.1"/>
</dbReference>
<comment type="caution">
    <text evidence="6">Lacks conserved residue(s) required for the propagation of feature annotation.</text>
</comment>
<evidence type="ECO:0000313" key="8">
    <source>
        <dbReference type="Proteomes" id="UP000322084"/>
    </source>
</evidence>
<comment type="pathway">
    <text evidence="6">Quinol/quinone metabolism; menaquinone biosynthesis; menaquinol from 1,4-dihydroxy-2-naphthoate: step 2/2.</text>
</comment>
<keyword evidence="3 6" id="KW-0808">Transferase</keyword>
<dbReference type="PROSITE" id="PS51608">
    <property type="entry name" value="SAM_MT_UBIE"/>
    <property type="match status" value="1"/>
</dbReference>
<comment type="caution">
    <text evidence="7">The sequence shown here is derived from an EMBL/GenBank/DDBJ whole genome shotgun (WGS) entry which is preliminary data.</text>
</comment>
<dbReference type="SUPFAM" id="SSF53335">
    <property type="entry name" value="S-adenosyl-L-methionine-dependent methyltransferases"/>
    <property type="match status" value="1"/>
</dbReference>
<comment type="function">
    <text evidence="6">Methyltransferase required for the conversion of demethylmenaquinol (DMKH2) to menaquinol (MKH2) and the conversion of 2-polyprenyl-6-methoxy-1,4-benzoquinol (DDMQH2) to 2-polyprenyl-3-methyl-6-methoxy-1,4-benzoquinol (DMQH2).</text>
</comment>
<keyword evidence="4 6" id="KW-0831">Ubiquinone biosynthesis</keyword>
<dbReference type="Pfam" id="PF01209">
    <property type="entry name" value="Ubie_methyltran"/>
    <property type="match status" value="1"/>
</dbReference>
<feature type="binding site" evidence="6">
    <location>
        <begin position="137"/>
        <end position="138"/>
    </location>
    <ligand>
        <name>S-adenosyl-L-methionine</name>
        <dbReference type="ChEBI" id="CHEBI:59789"/>
    </ligand>
</feature>
<dbReference type="AlphaFoldDB" id="A0A5A7MT49"/>
<dbReference type="GO" id="GO:0032259">
    <property type="term" value="P:methylation"/>
    <property type="evidence" value="ECO:0007669"/>
    <property type="project" value="UniProtKB-KW"/>
</dbReference>